<dbReference type="SMART" id="SM00278">
    <property type="entry name" value="HhH1"/>
    <property type="match status" value="3"/>
</dbReference>
<dbReference type="InterPro" id="IPR037160">
    <property type="entry name" value="DNA_Pol_thumb_sf"/>
</dbReference>
<dbReference type="Pfam" id="PF14791">
    <property type="entry name" value="DNA_pol_B_thumb"/>
    <property type="match status" value="1"/>
</dbReference>
<dbReference type="PRINTS" id="PR00870">
    <property type="entry name" value="DNAPOLXBETA"/>
</dbReference>
<dbReference type="InterPro" id="IPR028207">
    <property type="entry name" value="DNA_pol_B_palm_palm"/>
</dbReference>
<evidence type="ECO:0000259" key="23">
    <source>
        <dbReference type="SMART" id="SM00481"/>
    </source>
</evidence>
<dbReference type="CDD" id="cd07436">
    <property type="entry name" value="PHP_PolX"/>
    <property type="match status" value="1"/>
</dbReference>
<dbReference type="InterPro" id="IPR002008">
    <property type="entry name" value="DNA_pol_X_beta-like"/>
</dbReference>
<evidence type="ECO:0000256" key="10">
    <source>
        <dbReference type="ARBA" id="ARBA00022705"/>
    </source>
</evidence>
<evidence type="ECO:0000256" key="18">
    <source>
        <dbReference type="ARBA" id="ARBA00044632"/>
    </source>
</evidence>
<evidence type="ECO:0000256" key="8">
    <source>
        <dbReference type="ARBA" id="ARBA00022679"/>
    </source>
</evidence>
<keyword evidence="15" id="KW-0234">DNA repair</keyword>
<evidence type="ECO:0000256" key="4">
    <source>
        <dbReference type="ARBA" id="ARBA00012720"/>
    </source>
</evidence>
<evidence type="ECO:0000256" key="3">
    <source>
        <dbReference type="ARBA" id="ARBA00012417"/>
    </source>
</evidence>
<dbReference type="GO" id="GO:0140078">
    <property type="term" value="F:class I DNA-(apurinic or apyrimidinic site) endonuclease activity"/>
    <property type="evidence" value="ECO:0007669"/>
    <property type="project" value="UniProtKB-EC"/>
</dbReference>
<evidence type="ECO:0000256" key="21">
    <source>
        <dbReference type="ARBA" id="ARBA00049244"/>
    </source>
</evidence>
<dbReference type="Gene3D" id="3.30.210.10">
    <property type="entry name" value="DNA polymerase, thumb domain"/>
    <property type="match status" value="1"/>
</dbReference>
<dbReference type="InterPro" id="IPR002054">
    <property type="entry name" value="DNA-dir_DNA_pol_X"/>
</dbReference>
<evidence type="ECO:0000256" key="9">
    <source>
        <dbReference type="ARBA" id="ARBA00022695"/>
    </source>
</evidence>
<evidence type="ECO:0000256" key="13">
    <source>
        <dbReference type="ARBA" id="ARBA00022932"/>
    </source>
</evidence>
<evidence type="ECO:0000313" key="26">
    <source>
        <dbReference type="Proteomes" id="UP001138768"/>
    </source>
</evidence>
<dbReference type="SMART" id="SM00481">
    <property type="entry name" value="POLIIIAc"/>
    <property type="match status" value="1"/>
</dbReference>
<reference evidence="25 26" key="1">
    <citation type="journal article" date="2020" name="Microorganisms">
        <title>Osmotic Adaptation and Compatible Solute Biosynthesis of Phototrophic Bacteria as Revealed from Genome Analyses.</title>
        <authorList>
            <person name="Imhoff J.F."/>
            <person name="Rahn T."/>
            <person name="Kunzel S."/>
            <person name="Keller A."/>
            <person name="Neulinger S.C."/>
        </authorList>
    </citation>
    <scope>NUCLEOTIDE SEQUENCE [LARGE SCALE GENOMIC DNA]</scope>
    <source>
        <strain evidence="25 26">DSM 25653</strain>
    </source>
</reference>
<feature type="domain" description="Helix-hairpin-helix DNA-binding motif class 1" evidence="22">
    <location>
        <begin position="129"/>
        <end position="148"/>
    </location>
</feature>
<comment type="cofactor">
    <cofactor evidence="1">
        <name>Mg(2+)</name>
        <dbReference type="ChEBI" id="CHEBI:18420"/>
    </cofactor>
</comment>
<dbReference type="PANTHER" id="PTHR36928">
    <property type="entry name" value="PHOSPHATASE YCDX-RELATED"/>
    <property type="match status" value="1"/>
</dbReference>
<dbReference type="RefSeq" id="WP_200244476.1">
    <property type="nucleotide sequence ID" value="NZ_NRRY01000019.1"/>
</dbReference>
<comment type="catalytic activity">
    <reaction evidence="21">
        <text>DNA(n) + a 2'-deoxyribonucleoside 5'-triphosphate = DNA(n+1) + diphosphate</text>
        <dbReference type="Rhea" id="RHEA:22508"/>
        <dbReference type="Rhea" id="RHEA-COMP:17339"/>
        <dbReference type="Rhea" id="RHEA-COMP:17340"/>
        <dbReference type="ChEBI" id="CHEBI:33019"/>
        <dbReference type="ChEBI" id="CHEBI:61560"/>
        <dbReference type="ChEBI" id="CHEBI:173112"/>
        <dbReference type="EC" id="2.7.7.7"/>
    </reaction>
</comment>
<keyword evidence="9" id="KW-0548">Nucleotidyltransferase</keyword>
<evidence type="ECO:0000256" key="7">
    <source>
        <dbReference type="ARBA" id="ARBA00022634"/>
    </source>
</evidence>
<keyword evidence="14" id="KW-0915">Sodium</keyword>
<dbReference type="InterPro" id="IPR029398">
    <property type="entry name" value="PolB_thumb"/>
</dbReference>
<evidence type="ECO:0000259" key="24">
    <source>
        <dbReference type="SMART" id="SM00483"/>
    </source>
</evidence>
<sequence>MTIHNQEIADRLERAADLLEIGGGDAYRVRAYRQAAQTVSGLAQSLADRVENGADLTELPDIGQSMAEKIATIAQTGELPQLDELEETLPAQLSELMQLSGLGPKRVKALHQDLGIENLDDLKQAVDQQRVRQLEGFGRKTEETIAEHLARRQGQEARTRLMEAEEVADTLARDLGGIEGVQQLTVAGSFRRRKETVGDLDILVTADEGSAVMEQFTGHDEVREIVSQGETRSTVVLRSGLQVDLRLMPEDAYGAALHYFTGSKAHNIAVRRMGVERGLKINEYGVFRDDERIAGRTEEEVYASVDLPYIEPVLREHHGEIEAAQQGRLPQLIELDVIRGDLHCHTRASDGHESLRAMAEAGAERGYAYLAITDHTQNLTVAGGLDEARLREQIERIDRLNDELDGRITVLKSAEVDILDDGSLDLPDSILERLDLCVCSIHDKLGLSREQQTERVLRAMENPNFSILGHPRGRLIGKRDAYELDLERVLAAAAERGCFLEVNAQPKRLDLSDADCRLAKEMGVKVAISTDAHSSTHLNYIRFGVDQARRGWLEAEDVINTRSLEALRTLLKRG</sequence>
<feature type="domain" description="DNA-directed DNA polymerase X" evidence="24">
    <location>
        <begin position="3"/>
        <end position="316"/>
    </location>
</feature>
<keyword evidence="8" id="KW-0808">Transferase</keyword>
<feature type="domain" description="Helix-hairpin-helix DNA-binding motif class 1" evidence="22">
    <location>
        <begin position="54"/>
        <end position="73"/>
    </location>
</feature>
<accession>A0A9X0W9U2</accession>
<gene>
    <name evidence="25" type="ORF">CKO42_12700</name>
</gene>
<organism evidence="25 26">
    <name type="scientific">Lamprobacter modestohalophilus</name>
    <dbReference type="NCBI Taxonomy" id="1064514"/>
    <lineage>
        <taxon>Bacteria</taxon>
        <taxon>Pseudomonadati</taxon>
        <taxon>Pseudomonadota</taxon>
        <taxon>Gammaproteobacteria</taxon>
        <taxon>Chromatiales</taxon>
        <taxon>Chromatiaceae</taxon>
        <taxon>Lamprobacter</taxon>
    </lineage>
</organism>
<name>A0A9X0W9U2_9GAMM</name>
<dbReference type="InterPro" id="IPR027421">
    <property type="entry name" value="DNA_pol_lamdba_lyase_dom_sf"/>
</dbReference>
<evidence type="ECO:0000256" key="16">
    <source>
        <dbReference type="ARBA" id="ARBA00035717"/>
    </source>
</evidence>
<dbReference type="SUPFAM" id="SSF47802">
    <property type="entry name" value="DNA polymerase beta, N-terminal domain-like"/>
    <property type="match status" value="1"/>
</dbReference>
<dbReference type="InterPro" id="IPR047967">
    <property type="entry name" value="PolX_PHP"/>
</dbReference>
<keyword evidence="13" id="KW-0239">DNA-directed DNA polymerase</keyword>
<dbReference type="GO" id="GO:0005829">
    <property type="term" value="C:cytosol"/>
    <property type="evidence" value="ECO:0007669"/>
    <property type="project" value="TreeGrafter"/>
</dbReference>
<dbReference type="InterPro" id="IPR004013">
    <property type="entry name" value="PHP_dom"/>
</dbReference>
<dbReference type="AlphaFoldDB" id="A0A9X0W9U2"/>
<dbReference type="InterPro" id="IPR010996">
    <property type="entry name" value="HHH_MUS81"/>
</dbReference>
<dbReference type="SUPFAM" id="SSF89550">
    <property type="entry name" value="PHP domain-like"/>
    <property type="match status" value="1"/>
</dbReference>
<dbReference type="Pfam" id="PF14520">
    <property type="entry name" value="HHH_5"/>
    <property type="match status" value="1"/>
</dbReference>
<comment type="function">
    <text evidence="20">Repair polymerase that plays a key role in base-excision repair. During this process, the damaged base is excised by specific DNA glycosylases, the DNA backbone is nicked at the abasic site by an apurinic/apyrimidic (AP) endonuclease, and POLB removes 5'-deoxyribose-phosphate from the preincised AP site acting as a 5'-deoxyribose-phosphate lyase (5'-dRP lyase); through its DNA polymerase activity, it adds one nucleotide to the 3' end of the arising single-nucleotide gap. Conducts 'gap-filling' DNA synthesis in a stepwise distributive fashion rather than in a processive fashion as for other DNA polymerases. It is also able to cleave sugar-phosphate bonds 3' to an intact AP site, acting as an AP lyase.</text>
</comment>
<dbReference type="InterPro" id="IPR003583">
    <property type="entry name" value="Hlx-hairpin-Hlx_DNA-bd_motif"/>
</dbReference>
<dbReference type="EMBL" id="NRRY01000019">
    <property type="protein sequence ID" value="MBK1619280.1"/>
    <property type="molecule type" value="Genomic_DNA"/>
</dbReference>
<evidence type="ECO:0000256" key="1">
    <source>
        <dbReference type="ARBA" id="ARBA00001946"/>
    </source>
</evidence>
<dbReference type="InterPro" id="IPR010994">
    <property type="entry name" value="RuvA_2-like"/>
</dbReference>
<dbReference type="NCBIfam" id="NF006375">
    <property type="entry name" value="PRK08609.1"/>
    <property type="match status" value="1"/>
</dbReference>
<dbReference type="Proteomes" id="UP001138768">
    <property type="component" value="Unassembled WGS sequence"/>
</dbReference>
<dbReference type="CDD" id="cd00141">
    <property type="entry name" value="NT_POLXc"/>
    <property type="match status" value="1"/>
</dbReference>
<evidence type="ECO:0000313" key="25">
    <source>
        <dbReference type="EMBL" id="MBK1619280.1"/>
    </source>
</evidence>
<protein>
    <recommendedName>
        <fullName evidence="5">DNA polymerase beta</fullName>
        <ecNumber evidence="3">2.7.7.7</ecNumber>
        <ecNumber evidence="4">4.2.99.18</ecNumber>
    </recommendedName>
    <alternativeName>
        <fullName evidence="16">5'-deoxyribose-phosphate lyase</fullName>
    </alternativeName>
    <alternativeName>
        <fullName evidence="17">AP lyase</fullName>
    </alternativeName>
</protein>
<keyword evidence="6" id="KW-0488">Methylation</keyword>
<feature type="domain" description="Helix-hairpin-helix DNA-binding motif class 1" evidence="22">
    <location>
        <begin position="94"/>
        <end position="113"/>
    </location>
</feature>
<comment type="caution">
    <text evidence="25">The sequence shown here is derived from an EMBL/GenBank/DDBJ whole genome shotgun (WGS) entry which is preliminary data.</text>
</comment>
<feature type="domain" description="Polymerase/histidinol phosphatase N-terminal" evidence="23">
    <location>
        <begin position="340"/>
        <end position="420"/>
    </location>
</feature>
<dbReference type="Gene3D" id="3.30.460.10">
    <property type="entry name" value="Beta Polymerase, domain 2"/>
    <property type="match status" value="1"/>
</dbReference>
<comment type="catalytic activity">
    <reaction evidence="18">
        <text>2'-deoxyribonucleotide-(2'-deoxyribose 5'-phosphate)-2'-deoxyribonucleotide-DNA = a 3'-end 2'-deoxyribonucleotide-(2,3-dehydro-2,3-deoxyribose 5'-phosphate)-DNA + a 5'-end 5'-phospho-2'-deoxyribonucleoside-DNA + H(+)</text>
        <dbReference type="Rhea" id="RHEA:66592"/>
        <dbReference type="Rhea" id="RHEA-COMP:13180"/>
        <dbReference type="Rhea" id="RHEA-COMP:16897"/>
        <dbReference type="Rhea" id="RHEA-COMP:17067"/>
        <dbReference type="ChEBI" id="CHEBI:15378"/>
        <dbReference type="ChEBI" id="CHEBI:136412"/>
        <dbReference type="ChEBI" id="CHEBI:157695"/>
        <dbReference type="ChEBI" id="CHEBI:167181"/>
        <dbReference type="EC" id="4.2.99.18"/>
    </reaction>
</comment>
<evidence type="ECO:0000256" key="20">
    <source>
        <dbReference type="ARBA" id="ARBA00045548"/>
    </source>
</evidence>
<dbReference type="EC" id="4.2.99.18" evidence="4"/>
<dbReference type="Pfam" id="PF14792">
    <property type="entry name" value="DNA_pol_B_palm"/>
    <property type="match status" value="1"/>
</dbReference>
<dbReference type="InterPro" id="IPR043519">
    <property type="entry name" value="NT_sf"/>
</dbReference>
<evidence type="ECO:0000256" key="11">
    <source>
        <dbReference type="ARBA" id="ARBA00022763"/>
    </source>
</evidence>
<evidence type="ECO:0000256" key="19">
    <source>
        <dbReference type="ARBA" id="ARBA00044678"/>
    </source>
</evidence>
<keyword evidence="11" id="KW-0227">DNA damage</keyword>
<dbReference type="InterPro" id="IPR050243">
    <property type="entry name" value="PHP_phosphatase"/>
</dbReference>
<dbReference type="InterPro" id="IPR003141">
    <property type="entry name" value="Pol/His_phosphatase_N"/>
</dbReference>
<evidence type="ECO:0000256" key="14">
    <source>
        <dbReference type="ARBA" id="ARBA00023053"/>
    </source>
</evidence>
<dbReference type="Gene3D" id="1.10.150.20">
    <property type="entry name" value="5' to 3' exonuclease, C-terminal subdomain"/>
    <property type="match status" value="1"/>
</dbReference>
<dbReference type="GO" id="GO:0003677">
    <property type="term" value="F:DNA binding"/>
    <property type="evidence" value="ECO:0007669"/>
    <property type="project" value="InterPro"/>
</dbReference>
<dbReference type="GO" id="GO:0006281">
    <property type="term" value="P:DNA repair"/>
    <property type="evidence" value="ECO:0007669"/>
    <property type="project" value="UniProtKB-KW"/>
</dbReference>
<dbReference type="SUPFAM" id="SSF81301">
    <property type="entry name" value="Nucleotidyltransferase"/>
    <property type="match status" value="1"/>
</dbReference>
<evidence type="ECO:0000256" key="5">
    <source>
        <dbReference type="ARBA" id="ARBA00020020"/>
    </source>
</evidence>
<keyword evidence="10" id="KW-0235">DNA replication</keyword>
<dbReference type="GO" id="GO:0042578">
    <property type="term" value="F:phosphoric ester hydrolase activity"/>
    <property type="evidence" value="ECO:0007669"/>
    <property type="project" value="TreeGrafter"/>
</dbReference>
<evidence type="ECO:0000256" key="17">
    <source>
        <dbReference type="ARBA" id="ARBA00035726"/>
    </source>
</evidence>
<dbReference type="GO" id="GO:0008270">
    <property type="term" value="F:zinc ion binding"/>
    <property type="evidence" value="ECO:0007669"/>
    <property type="project" value="TreeGrafter"/>
</dbReference>
<evidence type="ECO:0000256" key="2">
    <source>
        <dbReference type="ARBA" id="ARBA00004496"/>
    </source>
</evidence>
<dbReference type="PANTHER" id="PTHR36928:SF1">
    <property type="entry name" value="PHOSPHATASE YCDX-RELATED"/>
    <property type="match status" value="1"/>
</dbReference>
<evidence type="ECO:0000256" key="6">
    <source>
        <dbReference type="ARBA" id="ARBA00022481"/>
    </source>
</evidence>
<proteinExistence type="predicted"/>
<keyword evidence="7" id="KW-0237">DNA synthesis</keyword>
<keyword evidence="26" id="KW-1185">Reference proteome</keyword>
<dbReference type="InterPro" id="IPR016195">
    <property type="entry name" value="Pol/histidinol_Pase-like"/>
</dbReference>
<evidence type="ECO:0000259" key="22">
    <source>
        <dbReference type="SMART" id="SM00278"/>
    </source>
</evidence>
<dbReference type="SUPFAM" id="SSF47781">
    <property type="entry name" value="RuvA domain 2-like"/>
    <property type="match status" value="1"/>
</dbReference>
<dbReference type="Pfam" id="PF14716">
    <property type="entry name" value="HHH_8"/>
    <property type="match status" value="1"/>
</dbReference>
<comment type="catalytic activity">
    <reaction evidence="19">
        <text>a 5'-end 2'-deoxyribose-2'-deoxyribonucleotide-DNA = (2E,4S)-4-hydroxypenten-2-al-5-phosphate + a 5'-end 5'-phospho-2'-deoxyribonucleoside-DNA + H(+)</text>
        <dbReference type="Rhea" id="RHEA:76255"/>
        <dbReference type="Rhea" id="RHEA-COMP:13180"/>
        <dbReference type="Rhea" id="RHEA-COMP:18657"/>
        <dbReference type="ChEBI" id="CHEBI:15378"/>
        <dbReference type="ChEBI" id="CHEBI:136412"/>
        <dbReference type="ChEBI" id="CHEBI:195194"/>
        <dbReference type="ChEBI" id="CHEBI:195195"/>
    </reaction>
</comment>
<dbReference type="PIRSF" id="PIRSF005047">
    <property type="entry name" value="UCP005047_YshC"/>
    <property type="match status" value="1"/>
</dbReference>
<evidence type="ECO:0000256" key="15">
    <source>
        <dbReference type="ARBA" id="ARBA00023204"/>
    </source>
</evidence>
<dbReference type="SMART" id="SM00483">
    <property type="entry name" value="POLXc"/>
    <property type="match status" value="1"/>
</dbReference>
<dbReference type="EC" id="2.7.7.7" evidence="3"/>
<dbReference type="GO" id="GO:0003887">
    <property type="term" value="F:DNA-directed DNA polymerase activity"/>
    <property type="evidence" value="ECO:0007669"/>
    <property type="project" value="UniProtKB-KW"/>
</dbReference>
<evidence type="ECO:0000256" key="12">
    <source>
        <dbReference type="ARBA" id="ARBA00022843"/>
    </source>
</evidence>
<keyword evidence="12" id="KW-0832">Ubl conjugation</keyword>
<dbReference type="Gene3D" id="3.20.20.140">
    <property type="entry name" value="Metal-dependent hydrolases"/>
    <property type="match status" value="1"/>
</dbReference>
<dbReference type="Gene3D" id="1.10.150.110">
    <property type="entry name" value="DNA polymerase beta, N-terminal domain-like"/>
    <property type="match status" value="1"/>
</dbReference>
<dbReference type="InterPro" id="IPR022311">
    <property type="entry name" value="PolX-like"/>
</dbReference>
<dbReference type="Pfam" id="PF02811">
    <property type="entry name" value="PHP"/>
    <property type="match status" value="1"/>
</dbReference>
<comment type="subcellular location">
    <subcellularLocation>
        <location evidence="2">Cytoplasm</location>
    </subcellularLocation>
</comment>